<feature type="signal peptide" evidence="3">
    <location>
        <begin position="1"/>
        <end position="23"/>
    </location>
</feature>
<keyword evidence="5" id="KW-1185">Reference proteome</keyword>
<feature type="compositionally biased region" description="Acidic residues" evidence="1">
    <location>
        <begin position="645"/>
        <end position="658"/>
    </location>
</feature>
<dbReference type="OMA" id="GWLNMYQ"/>
<keyword evidence="2" id="KW-0812">Transmembrane</keyword>
<protein>
    <submittedName>
        <fullName evidence="4">DEHA2E03806p</fullName>
    </submittedName>
</protein>
<evidence type="ECO:0000256" key="2">
    <source>
        <dbReference type="SAM" id="Phobius"/>
    </source>
</evidence>
<dbReference type="VEuPathDB" id="FungiDB:DEHA2E03806g"/>
<evidence type="ECO:0000256" key="1">
    <source>
        <dbReference type="SAM" id="MobiDB-lite"/>
    </source>
</evidence>
<dbReference type="AlphaFoldDB" id="Q6BQN0"/>
<feature type="compositionally biased region" description="Acidic residues" evidence="1">
    <location>
        <begin position="604"/>
        <end position="613"/>
    </location>
</feature>
<dbReference type="InterPro" id="IPR015915">
    <property type="entry name" value="Kelch-typ_b-propeller"/>
</dbReference>
<dbReference type="OrthoDB" id="3980762at2759"/>
<dbReference type="GeneID" id="2902451"/>
<sequence length="685" mass="76505">MMLREASISLLLYFMALISVVNCALNNDWNTLYSFSDGKVYLHLKNNDLVSLNFSVSGFNDMEDSKYTEKQLNLQNGQQVEKLATPPVNTSLVLVQEELYGFNAVSEEGGSVDGCGNGVLNLIRYDRDSDKWETVSGLGYDDIADASFYQHSTYLSAPNDDIIYIYGGVCESSEKVSNRMISFDINKAKFSNITTSTKPQAFYGATNLLAPNPQTQLVIGGQSNNGWLNMYQLATWDFSSGWSFKQVSDAEKSTEVNSRRFPLALPIFDPLTNNSNEAFTNFYNVKEVLLIGGELLDTDSSPVFAKLSTSTNSWTWDSADNSGLGYDEILGGVTIFDTLVIINSTRSVNKRDTSDQYTINLYDVHSFEAIENIKDNTESKDSGNDSSDVTKKAVLGTVLPVFAIAMAITTAFFIKRKRKQNANDDNNDMDYQFGTYYDQESALNQRARRKSNPFDNDTSSTLDAASIDSWVKKRQQFDEKRTKTIRNSYLASNETLSSNSSHLTKSTDDDHEKLENKIITKPEPSPLQTNLVNRSVSKLKKSFSMSSTPTTPVLSHEYGSIKKKKSTSTLNHKPVSTSPLSDDEADVVKAANITDLDTSRENINDEDSESDASVDDKMDVQVLVSSKRRSVLRIVNPDLETINDENEENEYLENDFEDNTASINDREDTSIRQRVPSGDRTLEDD</sequence>
<dbReference type="RefSeq" id="XP_459490.2">
    <property type="nucleotide sequence ID" value="XM_459490.2"/>
</dbReference>
<proteinExistence type="predicted"/>
<feature type="region of interest" description="Disordered" evidence="1">
    <location>
        <begin position="540"/>
        <end position="560"/>
    </location>
</feature>
<name>Q6BQN0_DEBHA</name>
<keyword evidence="2" id="KW-1133">Transmembrane helix</keyword>
<keyword evidence="2" id="KW-0472">Membrane</keyword>
<reference evidence="4 5" key="1">
    <citation type="journal article" date="2004" name="Nature">
        <title>Genome evolution in yeasts.</title>
        <authorList>
            <consortium name="Genolevures"/>
            <person name="Dujon B."/>
            <person name="Sherman D."/>
            <person name="Fischer G."/>
            <person name="Durrens P."/>
            <person name="Casaregola S."/>
            <person name="Lafontaine I."/>
            <person name="de Montigny J."/>
            <person name="Marck C."/>
            <person name="Neuveglise C."/>
            <person name="Talla E."/>
            <person name="Goffard N."/>
            <person name="Frangeul L."/>
            <person name="Aigle M."/>
            <person name="Anthouard V."/>
            <person name="Babour A."/>
            <person name="Barbe V."/>
            <person name="Barnay S."/>
            <person name="Blanchin S."/>
            <person name="Beckerich J.M."/>
            <person name="Beyne E."/>
            <person name="Bleykasten C."/>
            <person name="Boisrame A."/>
            <person name="Boyer J."/>
            <person name="Cattolico L."/>
            <person name="Confanioleri F."/>
            <person name="de Daruvar A."/>
            <person name="Despons L."/>
            <person name="Fabre E."/>
            <person name="Fairhead C."/>
            <person name="Ferry-Dumazet H."/>
            <person name="Groppi A."/>
            <person name="Hantraye F."/>
            <person name="Hennequin C."/>
            <person name="Jauniaux N."/>
            <person name="Joyet P."/>
            <person name="Kachouri R."/>
            <person name="Kerrest A."/>
            <person name="Koszul R."/>
            <person name="Lemaire M."/>
            <person name="Lesur I."/>
            <person name="Ma L."/>
            <person name="Muller H."/>
            <person name="Nicaud J.M."/>
            <person name="Nikolski M."/>
            <person name="Oztas S."/>
            <person name="Ozier-Kalogeropoulos O."/>
            <person name="Pellenz S."/>
            <person name="Potier S."/>
            <person name="Richard G.F."/>
            <person name="Straub M.L."/>
            <person name="Suleau A."/>
            <person name="Swennene D."/>
            <person name="Tekaia F."/>
            <person name="Wesolowski-Louvel M."/>
            <person name="Westhof E."/>
            <person name="Wirth B."/>
            <person name="Zeniou-Meyer M."/>
            <person name="Zivanovic I."/>
            <person name="Bolotin-Fukuhara M."/>
            <person name="Thierry A."/>
            <person name="Bouchier C."/>
            <person name="Caudron B."/>
            <person name="Scarpelli C."/>
            <person name="Gaillardin C."/>
            <person name="Weissenbach J."/>
            <person name="Wincker P."/>
            <person name="Souciet J.L."/>
        </authorList>
    </citation>
    <scope>NUCLEOTIDE SEQUENCE [LARGE SCALE GENOMIC DNA]</scope>
    <source>
        <strain evidence="5">ATCC 36239 / CBS 767 / BCRC 21394 / JCM 1990 / NBRC 0083 / IGC 2968</strain>
    </source>
</reference>
<feature type="region of interest" description="Disordered" evidence="1">
    <location>
        <begin position="597"/>
        <end position="616"/>
    </location>
</feature>
<dbReference type="eggNOG" id="ENOG502SE2S">
    <property type="taxonomic scope" value="Eukaryota"/>
</dbReference>
<feature type="transmembrane region" description="Helical" evidence="2">
    <location>
        <begin position="393"/>
        <end position="414"/>
    </location>
</feature>
<organism evidence="4 5">
    <name type="scientific">Debaryomyces hansenii (strain ATCC 36239 / CBS 767 / BCRC 21394 / JCM 1990 / NBRC 0083 / IGC 2968)</name>
    <name type="common">Yeast</name>
    <name type="synonym">Torulaspora hansenii</name>
    <dbReference type="NCBI Taxonomy" id="284592"/>
    <lineage>
        <taxon>Eukaryota</taxon>
        <taxon>Fungi</taxon>
        <taxon>Dikarya</taxon>
        <taxon>Ascomycota</taxon>
        <taxon>Saccharomycotina</taxon>
        <taxon>Pichiomycetes</taxon>
        <taxon>Debaryomycetaceae</taxon>
        <taxon>Debaryomyces</taxon>
    </lineage>
</organism>
<feature type="region of interest" description="Disordered" evidence="1">
    <location>
        <begin position="645"/>
        <end position="685"/>
    </location>
</feature>
<dbReference type="EMBL" id="CR382137">
    <property type="protein sequence ID" value="CAG87708.2"/>
    <property type="molecule type" value="Genomic_DNA"/>
</dbReference>
<evidence type="ECO:0000256" key="3">
    <source>
        <dbReference type="SAM" id="SignalP"/>
    </source>
</evidence>
<feature type="chain" id="PRO_5004271000" evidence="3">
    <location>
        <begin position="24"/>
        <end position="685"/>
    </location>
</feature>
<feature type="compositionally biased region" description="Polar residues" evidence="1">
    <location>
        <begin position="543"/>
        <end position="553"/>
    </location>
</feature>
<keyword evidence="3" id="KW-0732">Signal</keyword>
<evidence type="ECO:0000313" key="5">
    <source>
        <dbReference type="Proteomes" id="UP000000599"/>
    </source>
</evidence>
<gene>
    <name evidence="4" type="ordered locus">DEHA2E03806g</name>
</gene>
<evidence type="ECO:0000313" key="4">
    <source>
        <dbReference type="EMBL" id="CAG87708.2"/>
    </source>
</evidence>
<dbReference type="SUPFAM" id="SSF117281">
    <property type="entry name" value="Kelch motif"/>
    <property type="match status" value="1"/>
</dbReference>
<dbReference type="HOGENOM" id="CLU_401708_0_0_1"/>
<dbReference type="KEGG" id="dha:DEHA2E03806g"/>
<dbReference type="Proteomes" id="UP000000599">
    <property type="component" value="Chromosome E"/>
</dbReference>
<accession>Q6BQN0</accession>
<dbReference type="STRING" id="284592.Q6BQN0"/>
<dbReference type="Gene3D" id="2.120.10.80">
    <property type="entry name" value="Kelch-type beta propeller"/>
    <property type="match status" value="1"/>
</dbReference>
<dbReference type="InParanoid" id="Q6BQN0"/>